<dbReference type="InterPro" id="IPR001849">
    <property type="entry name" value="PH_domain"/>
</dbReference>
<dbReference type="GO" id="GO:0008270">
    <property type="term" value="F:zinc ion binding"/>
    <property type="evidence" value="ECO:0007669"/>
    <property type="project" value="UniProtKB-KW"/>
</dbReference>
<feature type="domain" description="PH" evidence="5">
    <location>
        <begin position="534"/>
        <end position="668"/>
    </location>
</feature>
<dbReference type="InterPro" id="IPR001965">
    <property type="entry name" value="Znf_PHD"/>
</dbReference>
<feature type="compositionally biased region" description="Polar residues" evidence="4">
    <location>
        <begin position="19"/>
        <end position="36"/>
    </location>
</feature>
<dbReference type="AlphaFoldDB" id="A0A6A3IPB1"/>
<gene>
    <name evidence="7" type="ORF">PF004_g20937</name>
    <name evidence="6" type="ORF">PF011_g21024</name>
</gene>
<dbReference type="PROSITE" id="PS50096">
    <property type="entry name" value="IQ"/>
    <property type="match status" value="1"/>
</dbReference>
<dbReference type="InterPro" id="IPR011993">
    <property type="entry name" value="PH-like_dom_sf"/>
</dbReference>
<dbReference type="Pfam" id="PF00169">
    <property type="entry name" value="PH"/>
    <property type="match status" value="1"/>
</dbReference>
<dbReference type="CDD" id="cd00029">
    <property type="entry name" value="C1"/>
    <property type="match status" value="1"/>
</dbReference>
<evidence type="ECO:0000313" key="8">
    <source>
        <dbReference type="Proteomes" id="UP000460718"/>
    </source>
</evidence>
<dbReference type="PROSITE" id="PS50003">
    <property type="entry name" value="PH_DOMAIN"/>
    <property type="match status" value="1"/>
</dbReference>
<evidence type="ECO:0000256" key="2">
    <source>
        <dbReference type="ARBA" id="ARBA00022771"/>
    </source>
</evidence>
<protein>
    <recommendedName>
        <fullName evidence="5">PH domain-containing protein</fullName>
    </recommendedName>
</protein>
<proteinExistence type="predicted"/>
<dbReference type="EMBL" id="QXGC01001924">
    <property type="protein sequence ID" value="KAE9193700.1"/>
    <property type="molecule type" value="Genomic_DNA"/>
</dbReference>
<dbReference type="SMART" id="SM00233">
    <property type="entry name" value="PH"/>
    <property type="match status" value="1"/>
</dbReference>
<evidence type="ECO:0000313" key="9">
    <source>
        <dbReference type="Proteomes" id="UP000476176"/>
    </source>
</evidence>
<name>A0A6A3IPB1_9STRA</name>
<dbReference type="SMART" id="SM00249">
    <property type="entry name" value="PHD"/>
    <property type="match status" value="1"/>
</dbReference>
<sequence length="691" mass="76309">MRGSSSLPRLPPVKVNGDNAINSEVKQRKSSASPFSTPALANPRDLVNAQANNESDAASGRDRTQRSPSYWATKFQDGAKGDLVHGDIGPLLERFEDTALYRHPQRKSLQTVLDEMNVNARGGSKPRVKTREDSKLSLLRRQASDLIGFHRQYRQNSFVDATKAMIKKNSHEKAKASALLPTPKVVPTRFLFDGSRCQRPSRCDYCSFAGGELECATCNVVAHARCYLAAYELEDRKTKLTFVVPTTNSTNTPFSSWLCSHCNHDLTVEYDERSAQARAAHLAAQRQVLANALTAYVRMMRDAAAFATKKASIIKIQAILRGRQARQHFERLQRMRLKPYAMDALRVRGVFPSGTTGQGLGLGISCSSSLDELRLGNGFSCNPFLYITVVSGDDEDTQLFCFETSVRKPTALSGAELDVVWPEKMFVPGADGNATFCFTLLSKNGPNTFFLGQAVLRLLDRGDSWRTGLATELELMEHVEVFPKTAQHQPLSLADAGGNAPRFIDEIDEKDLGKGVRGRPRWLVSVHIRPFGEQHSHCGYLNMKSTLENFHTSARWCVLADGVLRIYRHYGVTLASDVVDMAHATDVRVVPITSSLHRTAAKKLGAVYSSSEDGDESVAGATVTGMRGVKTPGRCCLAVHHLTRLYLFQCEHNEQLREWLKKLQAAQRYTHSAIAVAAASISSPARSSDCM</sequence>
<keyword evidence="1" id="KW-0479">Metal-binding</keyword>
<keyword evidence="2" id="KW-0863">Zinc-finger</keyword>
<dbReference type="Proteomes" id="UP000476176">
    <property type="component" value="Unassembled WGS sequence"/>
</dbReference>
<evidence type="ECO:0000256" key="3">
    <source>
        <dbReference type="ARBA" id="ARBA00022833"/>
    </source>
</evidence>
<dbReference type="Proteomes" id="UP000460718">
    <property type="component" value="Unassembled WGS sequence"/>
</dbReference>
<evidence type="ECO:0000313" key="7">
    <source>
        <dbReference type="EMBL" id="KAE9193700.1"/>
    </source>
</evidence>
<dbReference type="EMBL" id="QXFW01001950">
    <property type="protein sequence ID" value="KAE8983817.1"/>
    <property type="molecule type" value="Genomic_DNA"/>
</dbReference>
<feature type="region of interest" description="Disordered" evidence="4">
    <location>
        <begin position="1"/>
        <end position="74"/>
    </location>
</feature>
<accession>A0A6A3IPB1</accession>
<evidence type="ECO:0000256" key="4">
    <source>
        <dbReference type="SAM" id="MobiDB-lite"/>
    </source>
</evidence>
<organism evidence="6 8">
    <name type="scientific">Phytophthora fragariae</name>
    <dbReference type="NCBI Taxonomy" id="53985"/>
    <lineage>
        <taxon>Eukaryota</taxon>
        <taxon>Sar</taxon>
        <taxon>Stramenopiles</taxon>
        <taxon>Oomycota</taxon>
        <taxon>Peronosporomycetes</taxon>
        <taxon>Peronosporales</taxon>
        <taxon>Peronosporaceae</taxon>
        <taxon>Phytophthora</taxon>
    </lineage>
</organism>
<evidence type="ECO:0000259" key="5">
    <source>
        <dbReference type="PROSITE" id="PS50003"/>
    </source>
</evidence>
<reference evidence="8 9" key="1">
    <citation type="submission" date="2018-09" db="EMBL/GenBank/DDBJ databases">
        <title>Genomic investigation of the strawberry pathogen Phytophthora fragariae indicates pathogenicity is determined by transcriptional variation in three key races.</title>
        <authorList>
            <person name="Adams T.M."/>
            <person name="Armitage A.D."/>
            <person name="Sobczyk M.K."/>
            <person name="Bates H.J."/>
            <person name="Dunwell J.M."/>
            <person name="Nellist C.F."/>
            <person name="Harrison R.J."/>
        </authorList>
    </citation>
    <scope>NUCLEOTIDE SEQUENCE [LARGE SCALE GENOMIC DNA]</scope>
    <source>
        <strain evidence="7 9">BC-23</strain>
        <strain evidence="6 8">SCRP245</strain>
    </source>
</reference>
<evidence type="ECO:0000313" key="6">
    <source>
        <dbReference type="EMBL" id="KAE8983817.1"/>
    </source>
</evidence>
<dbReference type="SUPFAM" id="SSF50729">
    <property type="entry name" value="PH domain-like"/>
    <property type="match status" value="1"/>
</dbReference>
<comment type="caution">
    <text evidence="6">The sequence shown here is derived from an EMBL/GenBank/DDBJ whole genome shotgun (WGS) entry which is preliminary data.</text>
</comment>
<keyword evidence="3" id="KW-0862">Zinc</keyword>
<dbReference type="Gene3D" id="2.30.29.30">
    <property type="entry name" value="Pleckstrin-homology domain (PH domain)/Phosphotyrosine-binding domain (PTB)"/>
    <property type="match status" value="1"/>
</dbReference>
<evidence type="ECO:0000256" key="1">
    <source>
        <dbReference type="ARBA" id="ARBA00022723"/>
    </source>
</evidence>